<evidence type="ECO:0000259" key="4">
    <source>
        <dbReference type="Pfam" id="PF00891"/>
    </source>
</evidence>
<name>A0A1Y1Y979_9FUNG</name>
<gene>
    <name evidence="5" type="ORF">K493DRAFT_337731</name>
</gene>
<dbReference type="PANTHER" id="PTHR43712:SF2">
    <property type="entry name" value="O-METHYLTRANSFERASE CICE"/>
    <property type="match status" value="1"/>
</dbReference>
<dbReference type="PANTHER" id="PTHR43712">
    <property type="entry name" value="PUTATIVE (AFU_ORTHOLOGUE AFUA_4G14580)-RELATED"/>
    <property type="match status" value="1"/>
</dbReference>
<keyword evidence="2 5" id="KW-0808">Transferase</keyword>
<accession>A0A1Y1Y979</accession>
<organism evidence="5 6">
    <name type="scientific">Basidiobolus meristosporus CBS 931.73</name>
    <dbReference type="NCBI Taxonomy" id="1314790"/>
    <lineage>
        <taxon>Eukaryota</taxon>
        <taxon>Fungi</taxon>
        <taxon>Fungi incertae sedis</taxon>
        <taxon>Zoopagomycota</taxon>
        <taxon>Entomophthoromycotina</taxon>
        <taxon>Basidiobolomycetes</taxon>
        <taxon>Basidiobolales</taxon>
        <taxon>Basidiobolaceae</taxon>
        <taxon>Basidiobolus</taxon>
    </lineage>
</organism>
<keyword evidence="1 5" id="KW-0489">Methyltransferase</keyword>
<dbReference type="STRING" id="1314790.A0A1Y1Y979"/>
<feature type="domain" description="O-methyltransferase C-terminal" evidence="4">
    <location>
        <begin position="65"/>
        <end position="271"/>
    </location>
</feature>
<dbReference type="GO" id="GO:0032259">
    <property type="term" value="P:methylation"/>
    <property type="evidence" value="ECO:0007669"/>
    <property type="project" value="UniProtKB-KW"/>
</dbReference>
<dbReference type="OrthoDB" id="2410195at2759"/>
<evidence type="ECO:0000256" key="2">
    <source>
        <dbReference type="ARBA" id="ARBA00022679"/>
    </source>
</evidence>
<dbReference type="InParanoid" id="A0A1Y1Y979"/>
<dbReference type="Gene3D" id="3.40.50.150">
    <property type="entry name" value="Vaccinia Virus protein VP39"/>
    <property type="match status" value="1"/>
</dbReference>
<evidence type="ECO:0000256" key="3">
    <source>
        <dbReference type="ARBA" id="ARBA00022691"/>
    </source>
</evidence>
<dbReference type="PROSITE" id="PS51683">
    <property type="entry name" value="SAM_OMT_II"/>
    <property type="match status" value="1"/>
</dbReference>
<proteinExistence type="predicted"/>
<dbReference type="Proteomes" id="UP000193498">
    <property type="component" value="Unassembled WGS sequence"/>
</dbReference>
<dbReference type="GO" id="GO:0008171">
    <property type="term" value="F:O-methyltransferase activity"/>
    <property type="evidence" value="ECO:0007669"/>
    <property type="project" value="InterPro"/>
</dbReference>
<comment type="caution">
    <text evidence="5">The sequence shown here is derived from an EMBL/GenBank/DDBJ whole genome shotgun (WGS) entry which is preliminary data.</text>
</comment>
<evidence type="ECO:0000313" key="5">
    <source>
        <dbReference type="EMBL" id="ORX94569.1"/>
    </source>
</evidence>
<dbReference type="InterPro" id="IPR029063">
    <property type="entry name" value="SAM-dependent_MTases_sf"/>
</dbReference>
<evidence type="ECO:0000313" key="6">
    <source>
        <dbReference type="Proteomes" id="UP000193498"/>
    </source>
</evidence>
<dbReference type="InterPro" id="IPR016461">
    <property type="entry name" value="COMT-like"/>
</dbReference>
<evidence type="ECO:0000256" key="1">
    <source>
        <dbReference type="ARBA" id="ARBA00022603"/>
    </source>
</evidence>
<reference evidence="5 6" key="1">
    <citation type="submission" date="2016-07" db="EMBL/GenBank/DDBJ databases">
        <title>Pervasive Adenine N6-methylation of Active Genes in Fungi.</title>
        <authorList>
            <consortium name="DOE Joint Genome Institute"/>
            <person name="Mondo S.J."/>
            <person name="Dannebaum R.O."/>
            <person name="Kuo R.C."/>
            <person name="Labutti K."/>
            <person name="Haridas S."/>
            <person name="Kuo A."/>
            <person name="Salamov A."/>
            <person name="Ahrendt S.R."/>
            <person name="Lipzen A."/>
            <person name="Sullivan W."/>
            <person name="Andreopoulos W.B."/>
            <person name="Clum A."/>
            <person name="Lindquist E."/>
            <person name="Daum C."/>
            <person name="Ramamoorthy G.K."/>
            <person name="Gryganskyi A."/>
            <person name="Culley D."/>
            <person name="Magnuson J.K."/>
            <person name="James T.Y."/>
            <person name="O'Malley M.A."/>
            <person name="Stajich J.E."/>
            <person name="Spatafora J.W."/>
            <person name="Visel A."/>
            <person name="Grigoriev I.V."/>
        </authorList>
    </citation>
    <scope>NUCLEOTIDE SEQUENCE [LARGE SCALE GENOMIC DNA]</scope>
    <source>
        <strain evidence="5 6">CBS 931.73</strain>
    </source>
</reference>
<protein>
    <submittedName>
        <fullName evidence="5">S-adenosyl-L-methionine-dependent methyltransferase</fullName>
    </submittedName>
</protein>
<dbReference type="Pfam" id="PF00891">
    <property type="entry name" value="Methyltransf_2"/>
    <property type="match status" value="1"/>
</dbReference>
<keyword evidence="3" id="KW-0949">S-adenosyl-L-methionine</keyword>
<dbReference type="InterPro" id="IPR001077">
    <property type="entry name" value="COMT_C"/>
</dbReference>
<sequence length="291" mass="33241">MRALAGFGIFDESFSGGAMIYSNNRHSRLLVSSNPKTLKYYVLHRGNESYAASVDLDKMFIIENKGKIAFNSYYKTDKKYWEWLEEVENKEILDIFGNAMVSISSWKGRIVAGEFNWSQFRHKHLVDVGGGFGGVLKAILEENPQIRATIFDREAVITLSRQEWALRNHHISDNVTFTGGDFFKSVPNDGDVYLLCTVLHDWDDPSCIKILKTIRKHMTKPHARLLILEMIVTSPMPDPVVAYSDLQMMMMVDGKERSPKEFAYLLQKSGFLLHQIHTLSKGYALIEGRLP</sequence>
<dbReference type="EMBL" id="MCFE01000201">
    <property type="protein sequence ID" value="ORX94569.1"/>
    <property type="molecule type" value="Genomic_DNA"/>
</dbReference>
<dbReference type="AlphaFoldDB" id="A0A1Y1Y979"/>
<keyword evidence="6" id="KW-1185">Reference proteome</keyword>
<dbReference type="SUPFAM" id="SSF53335">
    <property type="entry name" value="S-adenosyl-L-methionine-dependent methyltransferases"/>
    <property type="match status" value="1"/>
</dbReference>